<dbReference type="Proteomes" id="UP001196136">
    <property type="component" value="Unassembled WGS sequence"/>
</dbReference>
<dbReference type="InterPro" id="IPR032807">
    <property type="entry name" value="GNVR"/>
</dbReference>
<keyword evidence="11" id="KW-0067">ATP-binding</keyword>
<dbReference type="Pfam" id="PF13807">
    <property type="entry name" value="GNVR"/>
    <property type="match status" value="1"/>
</dbReference>
<keyword evidence="9" id="KW-0547">Nucleotide-binding</keyword>
<evidence type="ECO:0000256" key="9">
    <source>
        <dbReference type="ARBA" id="ARBA00022741"/>
    </source>
</evidence>
<evidence type="ECO:0000259" key="19">
    <source>
        <dbReference type="Pfam" id="PF13807"/>
    </source>
</evidence>
<evidence type="ECO:0000259" key="18">
    <source>
        <dbReference type="Pfam" id="PF13614"/>
    </source>
</evidence>
<dbReference type="Gene3D" id="3.40.50.300">
    <property type="entry name" value="P-loop containing nucleotide triphosphate hydrolases"/>
    <property type="match status" value="1"/>
</dbReference>
<dbReference type="InterPro" id="IPR050445">
    <property type="entry name" value="Bact_polysacc_biosynth/exp"/>
</dbReference>
<sequence length="794" mass="89373">MENKFSFKSIDFKEIIRQYTSKWYLFLLAIIFCLGIAFLYNRYTAPLYDAQARIKIEMEGNNNPELAVFQDLGAFQGQMNPIIDEIEIIKSRSNFVEVVKKLQLNTQIFRLGNILDSEIYKDSPFNLNFKESDSIVSQSGFSFYLNVMSDATFGYKRQEDEPYKQNTFGSNISTPLGDMIITPSVENIKIYKGNEFRIVIRPATVVADSYRGRVQITPLERSSNILSLYLQDRIQQRAQDIINELIAVYNENAIEDKKIAADKTSNFIDARITEIYSNLYNVDQSAEEFKTNRGITDISSESNINLSVGMENRQQLESASLQLNMASSMKDMVENQDGYEILPSNLGLSDQTITGTTARYNQLVAERNRLLESSSNLNPVVQNLDKELNTLKSSLLSSLNNTTGNLELQINSLARQQSRINSRIYSAPGNERELRDITRKLETTESLYLYLLEKREEAQIAFASASPPSSIVDAAYSTSSAPVAPNKMINYVAALFLGFVLPFMFIYVSGLLDNTLNSKQDLEGVIGNNIPVIAELPKIGKKDRKIVKKDDRSVLAESLRILRTNLNYIQKSQKSKPDNLIFITSSVPGEGKTFISSNLAKIYADTGKKVLLVGADIRNPKLYDFFSSDENVEVGKEGVQPRRSTKAGLTEFLVNSDLKVQDITVPAHINENEIDLIFSGKIPPNPTELLMNPRMGELFEKVSKMYDYVIVDTAPLMVVTDTLLISEYASQILYVVKAGATELKVIDFPLKLKEEGKLKGLSFVVNNVKQSELGYGGKYGYGYGKSVKKWWNFS</sequence>
<dbReference type="CDD" id="cd05387">
    <property type="entry name" value="BY-kinase"/>
    <property type="match status" value="1"/>
</dbReference>
<evidence type="ECO:0000256" key="11">
    <source>
        <dbReference type="ARBA" id="ARBA00022840"/>
    </source>
</evidence>
<dbReference type="PANTHER" id="PTHR32309:SF13">
    <property type="entry name" value="FERRIC ENTEROBACTIN TRANSPORT PROTEIN FEPE"/>
    <property type="match status" value="1"/>
</dbReference>
<proteinExistence type="inferred from homology"/>
<dbReference type="InterPro" id="IPR003856">
    <property type="entry name" value="LPS_length_determ_N"/>
</dbReference>
<name>A0ABS7ELX9_9FLAO</name>
<evidence type="ECO:0000313" key="20">
    <source>
        <dbReference type="EMBL" id="MBW8198567.1"/>
    </source>
</evidence>
<accession>A0ABS7ELX9</accession>
<dbReference type="InterPro" id="IPR027417">
    <property type="entry name" value="P-loop_NTPase"/>
</dbReference>
<feature type="domain" description="AAA" evidence="18">
    <location>
        <begin position="583"/>
        <end position="725"/>
    </location>
</feature>
<keyword evidence="5" id="KW-1003">Cell membrane</keyword>
<dbReference type="Pfam" id="PF02706">
    <property type="entry name" value="Wzz"/>
    <property type="match status" value="1"/>
</dbReference>
<evidence type="ECO:0000256" key="15">
    <source>
        <dbReference type="ARBA" id="ARBA00051245"/>
    </source>
</evidence>
<evidence type="ECO:0000256" key="8">
    <source>
        <dbReference type="ARBA" id="ARBA00022692"/>
    </source>
</evidence>
<comment type="similarity">
    <text evidence="3">Belongs to the etk/wzc family.</text>
</comment>
<keyword evidence="21" id="KW-1185">Reference proteome</keyword>
<evidence type="ECO:0000256" key="6">
    <source>
        <dbReference type="ARBA" id="ARBA00022519"/>
    </source>
</evidence>
<dbReference type="InterPro" id="IPR005702">
    <property type="entry name" value="Wzc-like_C"/>
</dbReference>
<comment type="similarity">
    <text evidence="2">Belongs to the CpsD/CapB family.</text>
</comment>
<feature type="transmembrane region" description="Helical" evidence="16">
    <location>
        <begin position="488"/>
        <end position="512"/>
    </location>
</feature>
<dbReference type="RefSeq" id="WP_220112274.1">
    <property type="nucleotide sequence ID" value="NZ_JAHZSV010000001.1"/>
</dbReference>
<reference evidence="20 21" key="1">
    <citation type="submission" date="2021-08" db="EMBL/GenBank/DDBJ databases">
        <title>Muricauda profundi sp. nov., a marine bacterium isolated from deep seawater of the Mariana Trench.</title>
        <authorList>
            <person name="Wei Y."/>
        </authorList>
    </citation>
    <scope>NUCLEOTIDE SEQUENCE [LARGE SCALE GENOMIC DNA]</scope>
    <source>
        <strain evidence="20 21">W52</strain>
    </source>
</reference>
<keyword evidence="10" id="KW-0418">Kinase</keyword>
<keyword evidence="6" id="KW-0997">Cell inner membrane</keyword>
<dbReference type="EMBL" id="JAHZSV010000001">
    <property type="protein sequence ID" value="MBW8198567.1"/>
    <property type="molecule type" value="Genomic_DNA"/>
</dbReference>
<gene>
    <name evidence="20" type="ORF">K1F36_01915</name>
</gene>
<keyword evidence="7 20" id="KW-0808">Transferase</keyword>
<evidence type="ECO:0000256" key="3">
    <source>
        <dbReference type="ARBA" id="ARBA00008883"/>
    </source>
</evidence>
<evidence type="ECO:0000256" key="1">
    <source>
        <dbReference type="ARBA" id="ARBA00004429"/>
    </source>
</evidence>
<feature type="domain" description="Polysaccharide chain length determinant N-terminal" evidence="17">
    <location>
        <begin position="9"/>
        <end position="102"/>
    </location>
</feature>
<evidence type="ECO:0000256" key="2">
    <source>
        <dbReference type="ARBA" id="ARBA00007316"/>
    </source>
</evidence>
<keyword evidence="14" id="KW-0829">Tyrosine-protein kinase</keyword>
<dbReference type="Pfam" id="PF13614">
    <property type="entry name" value="AAA_31"/>
    <property type="match status" value="1"/>
</dbReference>
<evidence type="ECO:0000256" key="12">
    <source>
        <dbReference type="ARBA" id="ARBA00022989"/>
    </source>
</evidence>
<evidence type="ECO:0000259" key="17">
    <source>
        <dbReference type="Pfam" id="PF02706"/>
    </source>
</evidence>
<evidence type="ECO:0000313" key="21">
    <source>
        <dbReference type="Proteomes" id="UP001196136"/>
    </source>
</evidence>
<evidence type="ECO:0000256" key="14">
    <source>
        <dbReference type="ARBA" id="ARBA00023137"/>
    </source>
</evidence>
<comment type="subcellular location">
    <subcellularLocation>
        <location evidence="1">Cell inner membrane</location>
        <topology evidence="1">Multi-pass membrane protein</topology>
    </subcellularLocation>
</comment>
<keyword evidence="12 16" id="KW-1133">Transmembrane helix</keyword>
<dbReference type="NCBIfam" id="TIGR01007">
    <property type="entry name" value="eps_fam"/>
    <property type="match status" value="1"/>
</dbReference>
<evidence type="ECO:0000256" key="16">
    <source>
        <dbReference type="SAM" id="Phobius"/>
    </source>
</evidence>
<evidence type="ECO:0000256" key="5">
    <source>
        <dbReference type="ARBA" id="ARBA00022475"/>
    </source>
</evidence>
<evidence type="ECO:0000256" key="7">
    <source>
        <dbReference type="ARBA" id="ARBA00022679"/>
    </source>
</evidence>
<dbReference type="PANTHER" id="PTHR32309">
    <property type="entry name" value="TYROSINE-PROTEIN KINASE"/>
    <property type="match status" value="1"/>
</dbReference>
<dbReference type="SUPFAM" id="SSF52540">
    <property type="entry name" value="P-loop containing nucleoside triphosphate hydrolases"/>
    <property type="match status" value="1"/>
</dbReference>
<evidence type="ECO:0000256" key="13">
    <source>
        <dbReference type="ARBA" id="ARBA00023136"/>
    </source>
</evidence>
<comment type="caution">
    <text evidence="20">The sequence shown here is derived from an EMBL/GenBank/DDBJ whole genome shotgun (WGS) entry which is preliminary data.</text>
</comment>
<feature type="transmembrane region" description="Helical" evidence="16">
    <location>
        <begin position="21"/>
        <end position="40"/>
    </location>
</feature>
<evidence type="ECO:0000256" key="4">
    <source>
        <dbReference type="ARBA" id="ARBA00011903"/>
    </source>
</evidence>
<keyword evidence="13 16" id="KW-0472">Membrane</keyword>
<organism evidence="20 21">
    <name type="scientific">Flagellimonas abyssi</name>
    <dbReference type="NCBI Taxonomy" id="2864871"/>
    <lineage>
        <taxon>Bacteria</taxon>
        <taxon>Pseudomonadati</taxon>
        <taxon>Bacteroidota</taxon>
        <taxon>Flavobacteriia</taxon>
        <taxon>Flavobacteriales</taxon>
        <taxon>Flavobacteriaceae</taxon>
        <taxon>Flagellimonas</taxon>
    </lineage>
</organism>
<dbReference type="GO" id="GO:0004715">
    <property type="term" value="F:non-membrane spanning protein tyrosine kinase activity"/>
    <property type="evidence" value="ECO:0007669"/>
    <property type="project" value="UniProtKB-EC"/>
</dbReference>
<protein>
    <recommendedName>
        <fullName evidence="4">non-specific protein-tyrosine kinase</fullName>
        <ecNumber evidence="4">2.7.10.2</ecNumber>
    </recommendedName>
</protein>
<dbReference type="EC" id="2.7.10.2" evidence="4"/>
<keyword evidence="8 16" id="KW-0812">Transmembrane</keyword>
<feature type="domain" description="Tyrosine-protein kinase G-rich" evidence="19">
    <location>
        <begin position="436"/>
        <end position="507"/>
    </location>
</feature>
<evidence type="ECO:0000256" key="10">
    <source>
        <dbReference type="ARBA" id="ARBA00022777"/>
    </source>
</evidence>
<dbReference type="InterPro" id="IPR025669">
    <property type="entry name" value="AAA_dom"/>
</dbReference>
<comment type="catalytic activity">
    <reaction evidence="15">
        <text>L-tyrosyl-[protein] + ATP = O-phospho-L-tyrosyl-[protein] + ADP + H(+)</text>
        <dbReference type="Rhea" id="RHEA:10596"/>
        <dbReference type="Rhea" id="RHEA-COMP:10136"/>
        <dbReference type="Rhea" id="RHEA-COMP:20101"/>
        <dbReference type="ChEBI" id="CHEBI:15378"/>
        <dbReference type="ChEBI" id="CHEBI:30616"/>
        <dbReference type="ChEBI" id="CHEBI:46858"/>
        <dbReference type="ChEBI" id="CHEBI:61978"/>
        <dbReference type="ChEBI" id="CHEBI:456216"/>
        <dbReference type="EC" id="2.7.10.2"/>
    </reaction>
</comment>